<evidence type="ECO:0000313" key="1">
    <source>
        <dbReference type="EMBL" id="AEJ05517.1"/>
    </source>
</evidence>
<dbReference type="HOGENOM" id="CLU_2957276_0_0_6"/>
<evidence type="ECO:0000313" key="2">
    <source>
        <dbReference type="Proteomes" id="UP000008932"/>
    </source>
</evidence>
<dbReference type="AlphaFoldDB" id="F8H065"/>
<dbReference type="Proteomes" id="UP000008932">
    <property type="component" value="Chromosome"/>
</dbReference>
<gene>
    <name evidence="1" type="ordered locus">PSTAB_2236</name>
</gene>
<accession>F8H065</accession>
<protein>
    <submittedName>
        <fullName evidence="1">Uncharacterized protein</fullName>
    </submittedName>
</protein>
<dbReference type="KEGG" id="psz:PSTAB_2236"/>
<sequence length="66" mass="7444">MASAFAALRLACPVWFIFCHLSSGIIFPGTPLSHRRDSAGMPFSLQRRLDRSNADFAHEKKLKRIV</sequence>
<organism evidence="1 2">
    <name type="scientific">Stutzerimonas stutzeri (strain ATCC 17588 / DSM 5190 / CCUG 11256 / JCM 5965 / LMG 11199 / NBRC 14165 / NCIMB 11358 / Stanier 221)</name>
    <name type="common">Pseudomonas stutzeri</name>
    <dbReference type="NCBI Taxonomy" id="96563"/>
    <lineage>
        <taxon>Bacteria</taxon>
        <taxon>Pseudomonadati</taxon>
        <taxon>Pseudomonadota</taxon>
        <taxon>Gammaproteobacteria</taxon>
        <taxon>Pseudomonadales</taxon>
        <taxon>Pseudomonadaceae</taxon>
        <taxon>Stutzerimonas</taxon>
    </lineage>
</organism>
<name>F8H065_STUS2</name>
<reference evidence="1 2" key="1">
    <citation type="journal article" date="2011" name="J. Bacteriol.">
        <title>Complete Genome Sequence of the Type Strain Pseudomonas stutzeri CGMCC 1.1803.</title>
        <authorList>
            <person name="Chen M."/>
            <person name="Yan Y."/>
            <person name="Zhang W."/>
            <person name="Lu W."/>
            <person name="Wang J."/>
            <person name="Ping S."/>
            <person name="Lin M."/>
        </authorList>
    </citation>
    <scope>NUCLEOTIDE SEQUENCE [LARGE SCALE GENOMIC DNA]</scope>
    <source>
        <strain evidence="2">ATCC 17588 / DSM 5190 / CCUG 11256 / JCM 5965 / LMG 11199 / NCIMB 11358 / Stanier 221</strain>
    </source>
</reference>
<reference evidence="2" key="3">
    <citation type="submission" date="2011-06" db="EMBL/GenBank/DDBJ databases">
        <title>Complete genome sequence of Pseudomonas stutzeri strain CGMCC 1.1803.</title>
        <authorList>
            <person name="Yan Y."/>
            <person name="Chen M."/>
            <person name="Lu W."/>
            <person name="Zhang W."/>
            <person name="Ping S."/>
            <person name="Lin M."/>
        </authorList>
    </citation>
    <scope>NUCLEOTIDE SEQUENCE [LARGE SCALE GENOMIC DNA]</scope>
    <source>
        <strain evidence="2">ATCC 17588 / DSM 5190 / CCUG 11256 / JCM 5965 / LMG 11199 / NCIMB 11358 / Stanier 221</strain>
    </source>
</reference>
<reference key="2">
    <citation type="submission" date="2011-06" db="EMBL/GenBank/DDBJ databases">
        <title>Complete Genome Sequence of Pseudomonas stutzeri Strain CGMCC 1.1803.</title>
        <authorList>
            <person name="Yan Y."/>
            <person name="Chen M."/>
            <person name="Lu W."/>
            <person name="Zhang W."/>
            <person name="Ping S."/>
            <person name="Lin M."/>
        </authorList>
    </citation>
    <scope>NUCLEOTIDE SEQUENCE</scope>
    <source>
        <strain>ATCC 17588</strain>
    </source>
</reference>
<proteinExistence type="predicted"/>
<dbReference type="EMBL" id="CP002881">
    <property type="protein sequence ID" value="AEJ05517.1"/>
    <property type="molecule type" value="Genomic_DNA"/>
</dbReference>